<reference evidence="5" key="2">
    <citation type="submission" date="2021-04" db="EMBL/GenBank/DDBJ databases">
        <authorList>
            <person name="Dong X."/>
        </authorList>
    </citation>
    <scope>NUCLEOTIDE SEQUENCE</scope>
    <source>
        <strain evidence="5">LLY</strain>
    </source>
</reference>
<accession>A0A9E4ZEU5</accession>
<dbReference type="Proteomes" id="UP001056766">
    <property type="component" value="Unassembled WGS sequence"/>
</dbReference>
<dbReference type="PROSITE" id="PS50995">
    <property type="entry name" value="HTH_MARR_2"/>
    <property type="match status" value="1"/>
</dbReference>
<dbReference type="SMART" id="SM00347">
    <property type="entry name" value="HTH_MARR"/>
    <property type="match status" value="1"/>
</dbReference>
<dbReference type="GO" id="GO:0006950">
    <property type="term" value="P:response to stress"/>
    <property type="evidence" value="ECO:0007669"/>
    <property type="project" value="TreeGrafter"/>
</dbReference>
<keyword evidence="1" id="KW-0805">Transcription regulation</keyword>
<dbReference type="GO" id="GO:0003677">
    <property type="term" value="F:DNA binding"/>
    <property type="evidence" value="ECO:0007669"/>
    <property type="project" value="UniProtKB-KW"/>
</dbReference>
<keyword evidence="6" id="KW-1185">Reference proteome</keyword>
<proteinExistence type="predicted"/>
<dbReference type="InterPro" id="IPR039422">
    <property type="entry name" value="MarR/SlyA-like"/>
</dbReference>
<dbReference type="AlphaFoldDB" id="A0A9E4ZEU5"/>
<dbReference type="Gene3D" id="1.10.10.10">
    <property type="entry name" value="Winged helix-like DNA-binding domain superfamily/Winged helix DNA-binding domain"/>
    <property type="match status" value="1"/>
</dbReference>
<protein>
    <submittedName>
        <fullName evidence="5">MarR family transcriptional regulator</fullName>
    </submittedName>
</protein>
<dbReference type="RefSeq" id="WP_250867663.1">
    <property type="nucleotide sequence ID" value="NZ_JAGSOI010000012.1"/>
</dbReference>
<evidence type="ECO:0000256" key="1">
    <source>
        <dbReference type="ARBA" id="ARBA00023015"/>
    </source>
</evidence>
<organism evidence="5 6">
    <name type="scientific">Methanococcoides seepicolus</name>
    <dbReference type="NCBI Taxonomy" id="2828780"/>
    <lineage>
        <taxon>Archaea</taxon>
        <taxon>Methanobacteriati</taxon>
        <taxon>Methanobacteriota</taxon>
        <taxon>Stenosarchaea group</taxon>
        <taxon>Methanomicrobia</taxon>
        <taxon>Methanosarcinales</taxon>
        <taxon>Methanosarcinaceae</taxon>
        <taxon>Methanococcoides</taxon>
    </lineage>
</organism>
<dbReference type="PANTHER" id="PTHR33164">
    <property type="entry name" value="TRANSCRIPTIONAL REGULATOR, MARR FAMILY"/>
    <property type="match status" value="1"/>
</dbReference>
<dbReference type="SUPFAM" id="SSF46785">
    <property type="entry name" value="Winged helix' DNA-binding domain"/>
    <property type="match status" value="1"/>
</dbReference>
<dbReference type="InterPro" id="IPR000835">
    <property type="entry name" value="HTH_MarR-typ"/>
</dbReference>
<comment type="caution">
    <text evidence="5">The sequence shown here is derived from an EMBL/GenBank/DDBJ whole genome shotgun (WGS) entry which is preliminary data.</text>
</comment>
<dbReference type="InterPro" id="IPR023187">
    <property type="entry name" value="Tscrpt_reg_MarR-type_CS"/>
</dbReference>
<feature type="domain" description="HTH marR-type" evidence="4">
    <location>
        <begin position="1"/>
        <end position="135"/>
    </location>
</feature>
<dbReference type="InterPro" id="IPR036390">
    <property type="entry name" value="WH_DNA-bd_sf"/>
</dbReference>
<keyword evidence="3" id="KW-0804">Transcription</keyword>
<gene>
    <name evidence="5" type="ORF">KDK67_04575</name>
</gene>
<reference evidence="5" key="1">
    <citation type="journal article" date="2021" name="mSystems">
        <title>Bacteria and Archaea Synergistically Convert Glycine Betaine to Biogenic Methane in the Formosa Cold Seep of the South China Sea.</title>
        <authorList>
            <person name="Li L."/>
            <person name="Zhang W."/>
            <person name="Zhang S."/>
            <person name="Song L."/>
            <person name="Sun Q."/>
            <person name="Zhang H."/>
            <person name="Xiang H."/>
            <person name="Dong X."/>
        </authorList>
    </citation>
    <scope>NUCLEOTIDE SEQUENCE</scope>
    <source>
        <strain evidence="5">LLY</strain>
    </source>
</reference>
<evidence type="ECO:0000256" key="3">
    <source>
        <dbReference type="ARBA" id="ARBA00023163"/>
    </source>
</evidence>
<evidence type="ECO:0000313" key="6">
    <source>
        <dbReference type="Proteomes" id="UP001056766"/>
    </source>
</evidence>
<keyword evidence="2" id="KW-0238">DNA-binding</keyword>
<evidence type="ECO:0000313" key="5">
    <source>
        <dbReference type="EMBL" id="MCM1986281.1"/>
    </source>
</evidence>
<dbReference type="GO" id="GO:0003700">
    <property type="term" value="F:DNA-binding transcription factor activity"/>
    <property type="evidence" value="ECO:0007669"/>
    <property type="project" value="InterPro"/>
</dbReference>
<name>A0A9E4ZEU5_9EURY</name>
<dbReference type="InterPro" id="IPR036388">
    <property type="entry name" value="WH-like_DNA-bd_sf"/>
</dbReference>
<dbReference type="Pfam" id="PF01047">
    <property type="entry name" value="MarR"/>
    <property type="match status" value="1"/>
</dbReference>
<sequence>MKKPLSFEKVDKFYKSMLKNNDSSTMCEDVSFSSILYLREIMSLDKPTLSELASAMDVKKPSASNMVNKLVGKSLVKVIRSKDDRRVCRIELSPKGTEVVSVASSGDVLFFNKVRAILDDNEFEVFSGLWEKITSNLEGDGGK</sequence>
<evidence type="ECO:0000259" key="4">
    <source>
        <dbReference type="PROSITE" id="PS50995"/>
    </source>
</evidence>
<dbReference type="EMBL" id="JAGSOI010000012">
    <property type="protein sequence ID" value="MCM1986281.1"/>
    <property type="molecule type" value="Genomic_DNA"/>
</dbReference>
<dbReference type="PANTHER" id="PTHR33164:SF101">
    <property type="entry name" value="TRANSCRIPTIONAL REPRESSOR MPRA"/>
    <property type="match status" value="1"/>
</dbReference>
<evidence type="ECO:0000256" key="2">
    <source>
        <dbReference type="ARBA" id="ARBA00023125"/>
    </source>
</evidence>
<dbReference type="PROSITE" id="PS01117">
    <property type="entry name" value="HTH_MARR_1"/>
    <property type="match status" value="1"/>
</dbReference>